<dbReference type="PROSITE" id="PS50110">
    <property type="entry name" value="RESPONSE_REGULATORY"/>
    <property type="match status" value="1"/>
</dbReference>
<evidence type="ECO:0000256" key="1">
    <source>
        <dbReference type="ARBA" id="ARBA00004496"/>
    </source>
</evidence>
<evidence type="ECO:0000256" key="5">
    <source>
        <dbReference type="ARBA" id="ARBA00023015"/>
    </source>
</evidence>
<evidence type="ECO:0000256" key="6">
    <source>
        <dbReference type="ARBA" id="ARBA00023125"/>
    </source>
</evidence>
<dbReference type="PANTHER" id="PTHR48111">
    <property type="entry name" value="REGULATOR OF RPOS"/>
    <property type="match status" value="1"/>
</dbReference>
<dbReference type="OrthoDB" id="9802426at2"/>
<keyword evidence="2" id="KW-0963">Cytoplasm</keyword>
<sequence length="228" mass="25830">MSTSKILIIEDDVFLGQRISQLLESKGFQTKLCQDGEQGLLEAIKHSFDLVLLDVMLPSLNGLNVLTLLRKERQTPVMMLTALGAEEDRIKGLSIGADDYLSKPFNFTEMWLRVDALLRRTLQSKEAKSTLNLVDNLLTLSRIGQSVHFDQQIIDLSPIQFRLLWLLVENQNITLSKAFLSQMALGKAHNQYDRSLDMHISRIRKKLVAAGMPSEQLSTVHGQGYCYR</sequence>
<dbReference type="RefSeq" id="WP_113874464.1">
    <property type="nucleotide sequence ID" value="NZ_QNRF01000004.1"/>
</dbReference>
<comment type="subcellular location">
    <subcellularLocation>
        <location evidence="1">Cytoplasm</location>
    </subcellularLocation>
</comment>
<dbReference type="SMART" id="SM00862">
    <property type="entry name" value="Trans_reg_C"/>
    <property type="match status" value="1"/>
</dbReference>
<evidence type="ECO:0000313" key="12">
    <source>
        <dbReference type="EMBL" id="RBO83518.1"/>
    </source>
</evidence>
<comment type="caution">
    <text evidence="12">The sequence shown here is derived from an EMBL/GenBank/DDBJ whole genome shotgun (WGS) entry which is preliminary data.</text>
</comment>
<dbReference type="InterPro" id="IPR001867">
    <property type="entry name" value="OmpR/PhoB-type_DNA-bd"/>
</dbReference>
<dbReference type="GO" id="GO:0005829">
    <property type="term" value="C:cytosol"/>
    <property type="evidence" value="ECO:0007669"/>
    <property type="project" value="TreeGrafter"/>
</dbReference>
<dbReference type="GO" id="GO:0000156">
    <property type="term" value="F:phosphorelay response regulator activity"/>
    <property type="evidence" value="ECO:0007669"/>
    <property type="project" value="TreeGrafter"/>
</dbReference>
<dbReference type="GO" id="GO:0006355">
    <property type="term" value="P:regulation of DNA-templated transcription"/>
    <property type="evidence" value="ECO:0007669"/>
    <property type="project" value="InterPro"/>
</dbReference>
<dbReference type="InterPro" id="IPR036388">
    <property type="entry name" value="WH-like_DNA-bd_sf"/>
</dbReference>
<keyword evidence="13" id="KW-1185">Reference proteome</keyword>
<feature type="DNA-binding region" description="OmpR/PhoB-type" evidence="9">
    <location>
        <begin position="128"/>
        <end position="228"/>
    </location>
</feature>
<dbReference type="AlphaFoldDB" id="A0A366D2L3"/>
<dbReference type="Gene3D" id="1.10.10.10">
    <property type="entry name" value="Winged helix-like DNA-binding domain superfamily/Winged helix DNA-binding domain"/>
    <property type="match status" value="1"/>
</dbReference>
<keyword evidence="3 8" id="KW-0597">Phosphoprotein</keyword>
<dbReference type="PANTHER" id="PTHR48111:SF39">
    <property type="entry name" value="TRANSCRIPTIONAL REGULATORY PROTEIN CPXR"/>
    <property type="match status" value="1"/>
</dbReference>
<evidence type="ECO:0000256" key="9">
    <source>
        <dbReference type="PROSITE-ProRule" id="PRU01091"/>
    </source>
</evidence>
<evidence type="ECO:0000256" key="7">
    <source>
        <dbReference type="ARBA" id="ARBA00023163"/>
    </source>
</evidence>
<evidence type="ECO:0000256" key="2">
    <source>
        <dbReference type="ARBA" id="ARBA00022490"/>
    </source>
</evidence>
<dbReference type="CDD" id="cd00383">
    <property type="entry name" value="trans_reg_C"/>
    <property type="match status" value="1"/>
</dbReference>
<organism evidence="12 13">
    <name type="scientific">Marinomonas aquiplantarum</name>
    <dbReference type="NCBI Taxonomy" id="491951"/>
    <lineage>
        <taxon>Bacteria</taxon>
        <taxon>Pseudomonadati</taxon>
        <taxon>Pseudomonadota</taxon>
        <taxon>Gammaproteobacteria</taxon>
        <taxon>Oceanospirillales</taxon>
        <taxon>Oceanospirillaceae</taxon>
        <taxon>Marinomonas</taxon>
    </lineage>
</organism>
<evidence type="ECO:0000256" key="3">
    <source>
        <dbReference type="ARBA" id="ARBA00022553"/>
    </source>
</evidence>
<dbReference type="SUPFAM" id="SSF52172">
    <property type="entry name" value="CheY-like"/>
    <property type="match status" value="1"/>
</dbReference>
<evidence type="ECO:0000256" key="8">
    <source>
        <dbReference type="PROSITE-ProRule" id="PRU00169"/>
    </source>
</evidence>
<evidence type="ECO:0000256" key="4">
    <source>
        <dbReference type="ARBA" id="ARBA00023012"/>
    </source>
</evidence>
<evidence type="ECO:0000259" key="10">
    <source>
        <dbReference type="PROSITE" id="PS50110"/>
    </source>
</evidence>
<dbReference type="Proteomes" id="UP000252086">
    <property type="component" value="Unassembled WGS sequence"/>
</dbReference>
<dbReference type="EMBL" id="QNRF01000004">
    <property type="protein sequence ID" value="RBO83518.1"/>
    <property type="molecule type" value="Genomic_DNA"/>
</dbReference>
<dbReference type="Gene3D" id="6.10.250.690">
    <property type="match status" value="1"/>
</dbReference>
<accession>A0A366D2L3</accession>
<reference evidence="12 13" key="1">
    <citation type="submission" date="2018-06" db="EMBL/GenBank/DDBJ databases">
        <title>Genomic Encyclopedia of Type Strains, Phase III (KMG-III): the genomes of soil and plant-associated and newly described type strains.</title>
        <authorList>
            <person name="Whitman W."/>
        </authorList>
    </citation>
    <scope>NUCLEOTIDE SEQUENCE [LARGE SCALE GENOMIC DNA]</scope>
    <source>
        <strain evidence="12 13">CECT 7732</strain>
    </source>
</reference>
<dbReference type="GO" id="GO:0000976">
    <property type="term" value="F:transcription cis-regulatory region binding"/>
    <property type="evidence" value="ECO:0007669"/>
    <property type="project" value="TreeGrafter"/>
</dbReference>
<feature type="domain" description="Response regulatory" evidence="10">
    <location>
        <begin position="5"/>
        <end position="118"/>
    </location>
</feature>
<feature type="modified residue" description="4-aspartylphosphate" evidence="8">
    <location>
        <position position="54"/>
    </location>
</feature>
<gene>
    <name evidence="12" type="ORF">DFP76_104337</name>
</gene>
<evidence type="ECO:0000313" key="13">
    <source>
        <dbReference type="Proteomes" id="UP000252086"/>
    </source>
</evidence>
<evidence type="ECO:0000259" key="11">
    <source>
        <dbReference type="PROSITE" id="PS51755"/>
    </source>
</evidence>
<dbReference type="Pfam" id="PF00072">
    <property type="entry name" value="Response_reg"/>
    <property type="match status" value="1"/>
</dbReference>
<dbReference type="Gene3D" id="3.40.50.2300">
    <property type="match status" value="1"/>
</dbReference>
<dbReference type="InterPro" id="IPR016032">
    <property type="entry name" value="Sig_transdc_resp-reg_C-effctor"/>
</dbReference>
<name>A0A366D2L3_9GAMM</name>
<dbReference type="Pfam" id="PF00486">
    <property type="entry name" value="Trans_reg_C"/>
    <property type="match status" value="1"/>
</dbReference>
<protein>
    <submittedName>
        <fullName evidence="12">Two-component system response regulator PfeR</fullName>
    </submittedName>
</protein>
<dbReference type="InterPro" id="IPR001789">
    <property type="entry name" value="Sig_transdc_resp-reg_receiver"/>
</dbReference>
<feature type="domain" description="OmpR/PhoB-type" evidence="11">
    <location>
        <begin position="128"/>
        <end position="228"/>
    </location>
</feature>
<dbReference type="SUPFAM" id="SSF46894">
    <property type="entry name" value="C-terminal effector domain of the bipartite response regulators"/>
    <property type="match status" value="1"/>
</dbReference>
<dbReference type="GO" id="GO:0032993">
    <property type="term" value="C:protein-DNA complex"/>
    <property type="evidence" value="ECO:0007669"/>
    <property type="project" value="TreeGrafter"/>
</dbReference>
<keyword evidence="7" id="KW-0804">Transcription</keyword>
<dbReference type="PROSITE" id="PS51755">
    <property type="entry name" value="OMPR_PHOB"/>
    <property type="match status" value="1"/>
</dbReference>
<keyword evidence="5" id="KW-0805">Transcription regulation</keyword>
<dbReference type="SMART" id="SM00448">
    <property type="entry name" value="REC"/>
    <property type="match status" value="1"/>
</dbReference>
<keyword evidence="6 9" id="KW-0238">DNA-binding</keyword>
<dbReference type="InterPro" id="IPR011006">
    <property type="entry name" value="CheY-like_superfamily"/>
</dbReference>
<keyword evidence="4" id="KW-0902">Two-component regulatory system</keyword>
<dbReference type="InterPro" id="IPR039420">
    <property type="entry name" value="WalR-like"/>
</dbReference>
<proteinExistence type="predicted"/>